<dbReference type="AlphaFoldDB" id="A0A8C5JBH7"/>
<sequence length="88" mass="10076">MSYCGGLQYYCKLGATSQAMHICYVSRTYLQRDIRSTGALGTIWIVFPVTKASWKDLSDKFEKGKTLLLFLCQTKRRKRISLVSICEV</sequence>
<reference evidence="1" key="1">
    <citation type="submission" date="2025-08" db="UniProtKB">
        <authorList>
            <consortium name="Ensembl"/>
        </authorList>
    </citation>
    <scope>IDENTIFICATION</scope>
</reference>
<keyword evidence="2" id="KW-1185">Reference proteome</keyword>
<dbReference type="Proteomes" id="UP000694408">
    <property type="component" value="Unplaced"/>
</dbReference>
<reference evidence="1" key="2">
    <citation type="submission" date="2025-09" db="UniProtKB">
        <authorList>
            <consortium name="Ensembl"/>
        </authorList>
    </citation>
    <scope>IDENTIFICATION</scope>
</reference>
<organism evidence="1 2">
    <name type="scientific">Junco hyemalis</name>
    <name type="common">Dark-eyed junco</name>
    <dbReference type="NCBI Taxonomy" id="40217"/>
    <lineage>
        <taxon>Eukaryota</taxon>
        <taxon>Metazoa</taxon>
        <taxon>Chordata</taxon>
        <taxon>Craniata</taxon>
        <taxon>Vertebrata</taxon>
        <taxon>Euteleostomi</taxon>
        <taxon>Archelosauria</taxon>
        <taxon>Archosauria</taxon>
        <taxon>Dinosauria</taxon>
        <taxon>Saurischia</taxon>
        <taxon>Theropoda</taxon>
        <taxon>Coelurosauria</taxon>
        <taxon>Aves</taxon>
        <taxon>Neognathae</taxon>
        <taxon>Neoaves</taxon>
        <taxon>Telluraves</taxon>
        <taxon>Australaves</taxon>
        <taxon>Passeriformes</taxon>
        <taxon>Passerellidae</taxon>
        <taxon>Junco</taxon>
    </lineage>
</organism>
<evidence type="ECO:0000313" key="1">
    <source>
        <dbReference type="Ensembl" id="ENSJHYP00000017160.1"/>
    </source>
</evidence>
<name>A0A8C5JBH7_JUNHY</name>
<accession>A0A8C5JBH7</accession>
<proteinExistence type="predicted"/>
<dbReference type="Ensembl" id="ENSJHYT00000020699.1">
    <property type="protein sequence ID" value="ENSJHYP00000017160.1"/>
    <property type="gene ID" value="ENSJHYG00000013102.1"/>
</dbReference>
<protein>
    <submittedName>
        <fullName evidence="1">Uncharacterized protein</fullName>
    </submittedName>
</protein>
<evidence type="ECO:0000313" key="2">
    <source>
        <dbReference type="Proteomes" id="UP000694408"/>
    </source>
</evidence>